<evidence type="ECO:0000313" key="2">
    <source>
        <dbReference type="Proteomes" id="UP000436181"/>
    </source>
</evidence>
<dbReference type="RefSeq" id="WP_151844030.1">
    <property type="nucleotide sequence ID" value="NZ_WBZJ01000001.1"/>
</dbReference>
<evidence type="ECO:0008006" key="3">
    <source>
        <dbReference type="Google" id="ProtNLM"/>
    </source>
</evidence>
<dbReference type="EMBL" id="WBZJ01000001">
    <property type="protein sequence ID" value="KAB3523280.1"/>
    <property type="molecule type" value="Genomic_DNA"/>
</dbReference>
<comment type="caution">
    <text evidence="1">The sequence shown here is derived from an EMBL/GenBank/DDBJ whole genome shotgun (WGS) entry which is preliminary data.</text>
</comment>
<protein>
    <recommendedName>
        <fullName evidence="3">Lactococcin 972 family bacteriocin</fullName>
    </recommendedName>
</protein>
<dbReference type="Proteomes" id="UP000436181">
    <property type="component" value="Unassembled WGS sequence"/>
</dbReference>
<dbReference type="Pfam" id="PF09683">
    <property type="entry name" value="Lactococcin_972"/>
    <property type="match status" value="1"/>
</dbReference>
<sequence length="105" mass="10960">MKKKKTLWAGLAGAALLLGGGGYLVLGGSEQGAQTVYPHEGGEWDFGSSGGRTWSNFKHDAPHSASVRGHQFVDSGCVAGGSWARAEAPSRWLSALGDEQNKSLC</sequence>
<name>A0ABQ6VG89_9CORY</name>
<dbReference type="InterPro" id="IPR006540">
    <property type="entry name" value="Lactococcin_972"/>
</dbReference>
<organism evidence="1 2">
    <name type="scientific">Corynebacterium zhongnanshanii</name>
    <dbReference type="NCBI Taxonomy" id="2768834"/>
    <lineage>
        <taxon>Bacteria</taxon>
        <taxon>Bacillati</taxon>
        <taxon>Actinomycetota</taxon>
        <taxon>Actinomycetes</taxon>
        <taxon>Mycobacteriales</taxon>
        <taxon>Corynebacteriaceae</taxon>
        <taxon>Corynebacterium</taxon>
    </lineage>
</organism>
<gene>
    <name evidence="1" type="ORF">F8377_03855</name>
</gene>
<dbReference type="Gene3D" id="2.60.40.2850">
    <property type="match status" value="1"/>
</dbReference>
<reference evidence="1 2" key="1">
    <citation type="submission" date="2019-10" db="EMBL/GenBank/DDBJ databases">
        <title>Corynebacterium sp novel species isolated from the respiratory tract of Marmot.</title>
        <authorList>
            <person name="Zhang G."/>
        </authorList>
    </citation>
    <scope>NUCLEOTIDE SEQUENCE [LARGE SCALE GENOMIC DNA]</scope>
    <source>
        <strain evidence="1 2">336</strain>
    </source>
</reference>
<accession>A0ABQ6VG89</accession>
<proteinExistence type="predicted"/>
<evidence type="ECO:0000313" key="1">
    <source>
        <dbReference type="EMBL" id="KAB3523280.1"/>
    </source>
</evidence>
<keyword evidence="2" id="KW-1185">Reference proteome</keyword>